<organism evidence="1 2">
    <name type="scientific">Jeotgalibacillus salarius</name>
    <dbReference type="NCBI Taxonomy" id="546023"/>
    <lineage>
        <taxon>Bacteria</taxon>
        <taxon>Bacillati</taxon>
        <taxon>Bacillota</taxon>
        <taxon>Bacilli</taxon>
        <taxon>Bacillales</taxon>
        <taxon>Caryophanaceae</taxon>
        <taxon>Jeotgalibacillus</taxon>
    </lineage>
</organism>
<evidence type="ECO:0000313" key="2">
    <source>
        <dbReference type="Proteomes" id="UP000297776"/>
    </source>
</evidence>
<dbReference type="Proteomes" id="UP000297776">
    <property type="component" value="Unassembled WGS sequence"/>
</dbReference>
<reference evidence="1 2" key="1">
    <citation type="submission" date="2019-03" db="EMBL/GenBank/DDBJ databases">
        <authorList>
            <person name="Yang Y."/>
        </authorList>
    </citation>
    <scope>NUCLEOTIDE SEQUENCE [LARGE SCALE GENOMIC DNA]</scope>
    <source>
        <strain evidence="1 2">ASL-1</strain>
    </source>
</reference>
<accession>A0A4Y8LDA2</accession>
<dbReference type="EMBL" id="SORX01000006">
    <property type="protein sequence ID" value="TFE00664.1"/>
    <property type="molecule type" value="Genomic_DNA"/>
</dbReference>
<proteinExistence type="predicted"/>
<protein>
    <submittedName>
        <fullName evidence="1">Uncharacterized protein</fullName>
    </submittedName>
</protein>
<dbReference type="RefSeq" id="WP_134381983.1">
    <property type="nucleotide sequence ID" value="NZ_SORX01000006.1"/>
</dbReference>
<name>A0A4Y8LDA2_9BACL</name>
<dbReference type="AlphaFoldDB" id="A0A4Y8LDA2"/>
<comment type="caution">
    <text evidence="1">The sequence shown here is derived from an EMBL/GenBank/DDBJ whole genome shotgun (WGS) entry which is preliminary data.</text>
</comment>
<sequence>MLLENTLNKNFKRKNIKVTSAPRTNGSNLQELSGLYMCSPGKKEDENRLTITELIGKNKYRDLINYASDAHSQPFLKVNGEEGISTILIETSHIDGHEGLNDFLT</sequence>
<evidence type="ECO:0000313" key="1">
    <source>
        <dbReference type="EMBL" id="TFE00664.1"/>
    </source>
</evidence>
<keyword evidence="2" id="KW-1185">Reference proteome</keyword>
<gene>
    <name evidence="1" type="ORF">E2626_11875</name>
</gene>